<evidence type="ECO:0000313" key="1">
    <source>
        <dbReference type="EMBL" id="JAH41197.1"/>
    </source>
</evidence>
<protein>
    <submittedName>
        <fullName evidence="1">Uncharacterized protein</fullName>
    </submittedName>
</protein>
<sequence>MQTPHGKAWAGIRTRDLFDMSHTPDSANSRIHKITVPSC</sequence>
<dbReference type="AlphaFoldDB" id="A0A0E9SIW7"/>
<name>A0A0E9SIW7_ANGAN</name>
<proteinExistence type="predicted"/>
<accession>A0A0E9SIW7</accession>
<reference evidence="1" key="2">
    <citation type="journal article" date="2015" name="Fish Shellfish Immunol.">
        <title>Early steps in the European eel (Anguilla anguilla)-Vibrio vulnificus interaction in the gills: Role of the RtxA13 toxin.</title>
        <authorList>
            <person name="Callol A."/>
            <person name="Pajuelo D."/>
            <person name="Ebbesson L."/>
            <person name="Teles M."/>
            <person name="MacKenzie S."/>
            <person name="Amaro C."/>
        </authorList>
    </citation>
    <scope>NUCLEOTIDE SEQUENCE</scope>
</reference>
<dbReference type="EMBL" id="GBXM01067380">
    <property type="protein sequence ID" value="JAH41197.1"/>
    <property type="molecule type" value="Transcribed_RNA"/>
</dbReference>
<organism evidence="1">
    <name type="scientific">Anguilla anguilla</name>
    <name type="common">European freshwater eel</name>
    <name type="synonym">Muraena anguilla</name>
    <dbReference type="NCBI Taxonomy" id="7936"/>
    <lineage>
        <taxon>Eukaryota</taxon>
        <taxon>Metazoa</taxon>
        <taxon>Chordata</taxon>
        <taxon>Craniata</taxon>
        <taxon>Vertebrata</taxon>
        <taxon>Euteleostomi</taxon>
        <taxon>Actinopterygii</taxon>
        <taxon>Neopterygii</taxon>
        <taxon>Teleostei</taxon>
        <taxon>Anguilliformes</taxon>
        <taxon>Anguillidae</taxon>
        <taxon>Anguilla</taxon>
    </lineage>
</organism>
<reference evidence="1" key="1">
    <citation type="submission" date="2014-11" db="EMBL/GenBank/DDBJ databases">
        <authorList>
            <person name="Amaro Gonzalez C."/>
        </authorList>
    </citation>
    <scope>NUCLEOTIDE SEQUENCE</scope>
</reference>